<name>H2XP22_CIOIN</name>
<evidence type="ECO:0000313" key="2">
    <source>
        <dbReference type="Ensembl" id="ENSCINP00000031405.1"/>
    </source>
</evidence>
<reference evidence="2" key="2">
    <citation type="submission" date="2025-08" db="UniProtKB">
        <authorList>
            <consortium name="Ensembl"/>
        </authorList>
    </citation>
    <scope>IDENTIFICATION</scope>
</reference>
<evidence type="ECO:0000313" key="3">
    <source>
        <dbReference type="Proteomes" id="UP000008144"/>
    </source>
</evidence>
<keyword evidence="1" id="KW-1133">Transmembrane helix</keyword>
<keyword evidence="1" id="KW-0812">Transmembrane</keyword>
<dbReference type="Ensembl" id="ENSCINT00000032191.1">
    <property type="protein sequence ID" value="ENSCINP00000031405.1"/>
    <property type="gene ID" value="ENSCING00000018038.1"/>
</dbReference>
<organism evidence="2 3">
    <name type="scientific">Ciona intestinalis</name>
    <name type="common">Transparent sea squirt</name>
    <name type="synonym">Ascidia intestinalis</name>
    <dbReference type="NCBI Taxonomy" id="7719"/>
    <lineage>
        <taxon>Eukaryota</taxon>
        <taxon>Metazoa</taxon>
        <taxon>Chordata</taxon>
        <taxon>Tunicata</taxon>
        <taxon>Ascidiacea</taxon>
        <taxon>Phlebobranchia</taxon>
        <taxon>Cionidae</taxon>
        <taxon>Ciona</taxon>
    </lineage>
</organism>
<dbReference type="AlphaFoldDB" id="H2XP22"/>
<evidence type="ECO:0000256" key="1">
    <source>
        <dbReference type="SAM" id="Phobius"/>
    </source>
</evidence>
<accession>H2XP22</accession>
<sequence>TFYTKINSLHPPIICKPSQPIIVNVEAYDNTVLFLHYKQIILSVSKYYYAFVLNLLYLIIVY</sequence>
<feature type="transmembrane region" description="Helical" evidence="1">
    <location>
        <begin position="40"/>
        <end position="60"/>
    </location>
</feature>
<keyword evidence="3" id="KW-1185">Reference proteome</keyword>
<protein>
    <submittedName>
        <fullName evidence="2">Uncharacterized protein</fullName>
    </submittedName>
</protein>
<keyword evidence="1" id="KW-0472">Membrane</keyword>
<reference evidence="2" key="3">
    <citation type="submission" date="2025-09" db="UniProtKB">
        <authorList>
            <consortium name="Ensembl"/>
        </authorList>
    </citation>
    <scope>IDENTIFICATION</scope>
</reference>
<proteinExistence type="predicted"/>
<dbReference type="Proteomes" id="UP000008144">
    <property type="component" value="Unassembled WGS sequence"/>
</dbReference>
<dbReference type="HOGENOM" id="CLU_2909899_0_0_1"/>
<reference evidence="3" key="1">
    <citation type="journal article" date="2002" name="Science">
        <title>The draft genome of Ciona intestinalis: insights into chordate and vertebrate origins.</title>
        <authorList>
            <person name="Dehal P."/>
            <person name="Satou Y."/>
            <person name="Campbell R.K."/>
            <person name="Chapman J."/>
            <person name="Degnan B."/>
            <person name="De Tomaso A."/>
            <person name="Davidson B."/>
            <person name="Di Gregorio A."/>
            <person name="Gelpke M."/>
            <person name="Goodstein D.M."/>
            <person name="Harafuji N."/>
            <person name="Hastings K.E."/>
            <person name="Ho I."/>
            <person name="Hotta K."/>
            <person name="Huang W."/>
            <person name="Kawashima T."/>
            <person name="Lemaire P."/>
            <person name="Martinez D."/>
            <person name="Meinertzhagen I.A."/>
            <person name="Necula S."/>
            <person name="Nonaka M."/>
            <person name="Putnam N."/>
            <person name="Rash S."/>
            <person name="Saiga H."/>
            <person name="Satake M."/>
            <person name="Terry A."/>
            <person name="Yamada L."/>
            <person name="Wang H.G."/>
            <person name="Awazu S."/>
            <person name="Azumi K."/>
            <person name="Boore J."/>
            <person name="Branno M."/>
            <person name="Chin-Bow S."/>
            <person name="DeSantis R."/>
            <person name="Doyle S."/>
            <person name="Francino P."/>
            <person name="Keys D.N."/>
            <person name="Haga S."/>
            <person name="Hayashi H."/>
            <person name="Hino K."/>
            <person name="Imai K.S."/>
            <person name="Inaba K."/>
            <person name="Kano S."/>
            <person name="Kobayashi K."/>
            <person name="Kobayashi M."/>
            <person name="Lee B.I."/>
            <person name="Makabe K.W."/>
            <person name="Manohar C."/>
            <person name="Matassi G."/>
            <person name="Medina M."/>
            <person name="Mochizuki Y."/>
            <person name="Mount S."/>
            <person name="Morishita T."/>
            <person name="Miura S."/>
            <person name="Nakayama A."/>
            <person name="Nishizaka S."/>
            <person name="Nomoto H."/>
            <person name="Ohta F."/>
            <person name="Oishi K."/>
            <person name="Rigoutsos I."/>
            <person name="Sano M."/>
            <person name="Sasaki A."/>
            <person name="Sasakura Y."/>
            <person name="Shoguchi E."/>
            <person name="Shin-i T."/>
            <person name="Spagnuolo A."/>
            <person name="Stainier D."/>
            <person name="Suzuki M.M."/>
            <person name="Tassy O."/>
            <person name="Takatori N."/>
            <person name="Tokuoka M."/>
            <person name="Yagi K."/>
            <person name="Yoshizaki F."/>
            <person name="Wada S."/>
            <person name="Zhang C."/>
            <person name="Hyatt P.D."/>
            <person name="Larimer F."/>
            <person name="Detter C."/>
            <person name="Doggett N."/>
            <person name="Glavina T."/>
            <person name="Hawkins T."/>
            <person name="Richardson P."/>
            <person name="Lucas S."/>
            <person name="Kohara Y."/>
            <person name="Levine M."/>
            <person name="Satoh N."/>
            <person name="Rokhsar D.S."/>
        </authorList>
    </citation>
    <scope>NUCLEOTIDE SEQUENCE [LARGE SCALE GENOMIC DNA]</scope>
</reference>
<dbReference type="InParanoid" id="H2XP22"/>